<keyword evidence="2" id="KW-0732">Signal</keyword>
<feature type="region of interest" description="Disordered" evidence="1">
    <location>
        <begin position="28"/>
        <end position="85"/>
    </location>
</feature>
<dbReference type="HOGENOM" id="CLU_929884_0_0_0"/>
<feature type="chain" id="PRO_5004163135" description="YMGG-like Gly-zipper domain-containing protein" evidence="2">
    <location>
        <begin position="30"/>
        <end position="249"/>
    </location>
</feature>
<dbReference type="PROSITE" id="PS51257">
    <property type="entry name" value="PROKAR_LIPOPROTEIN"/>
    <property type="match status" value="1"/>
</dbReference>
<accession>Q025A1</accession>
<dbReference type="KEGG" id="sus:Acid_2436"/>
<dbReference type="EMBL" id="CP000473">
    <property type="protein sequence ID" value="ABJ83425.1"/>
    <property type="molecule type" value="Genomic_DNA"/>
</dbReference>
<dbReference type="eggNOG" id="COG3170">
    <property type="taxonomic scope" value="Bacteria"/>
</dbReference>
<sequence length="249" mass="24685" precursor="true">MHKLSSTAPIWIAPIMLLAGCSKSPVATASSSPVGYAQPASAASPAPPASAPATSPAPASPAADPAEPVAPPPAETAEVRPVAVIPSGTPLHVRIDESIDTRRNRAGDGFSATLSQPVEHNGRVLIPAGTVFRGHVTSASASGRLKGRAQLGIALDSFRLNGRQYRVTTTSVDRVSEAHKKRNGFLIGGGAGLGAAIGAIAGGGKGALIGAGAGAGAGTAGAAFTGKKEVGIGAETPLRFTLRSAVELQ</sequence>
<evidence type="ECO:0000256" key="1">
    <source>
        <dbReference type="SAM" id="MobiDB-lite"/>
    </source>
</evidence>
<evidence type="ECO:0000256" key="2">
    <source>
        <dbReference type="SAM" id="SignalP"/>
    </source>
</evidence>
<dbReference type="AlphaFoldDB" id="Q025A1"/>
<feature type="signal peptide" evidence="2">
    <location>
        <begin position="1"/>
        <end position="29"/>
    </location>
</feature>
<organism evidence="3">
    <name type="scientific">Solibacter usitatus (strain Ellin6076)</name>
    <dbReference type="NCBI Taxonomy" id="234267"/>
    <lineage>
        <taxon>Bacteria</taxon>
        <taxon>Pseudomonadati</taxon>
        <taxon>Acidobacteriota</taxon>
        <taxon>Terriglobia</taxon>
        <taxon>Bryobacterales</taxon>
        <taxon>Solibacteraceae</taxon>
        <taxon>Candidatus Solibacter</taxon>
    </lineage>
</organism>
<dbReference type="OrthoDB" id="115276at2"/>
<dbReference type="InParanoid" id="Q025A1"/>
<protein>
    <recommendedName>
        <fullName evidence="4">YMGG-like Gly-zipper domain-containing protein</fullName>
    </recommendedName>
</protein>
<name>Q025A1_SOLUE</name>
<proteinExistence type="predicted"/>
<evidence type="ECO:0000313" key="3">
    <source>
        <dbReference type="EMBL" id="ABJ83425.1"/>
    </source>
</evidence>
<gene>
    <name evidence="3" type="ordered locus">Acid_2436</name>
</gene>
<evidence type="ECO:0008006" key="4">
    <source>
        <dbReference type="Google" id="ProtNLM"/>
    </source>
</evidence>
<dbReference type="STRING" id="234267.Acid_2436"/>
<feature type="compositionally biased region" description="Low complexity" evidence="1">
    <location>
        <begin position="51"/>
        <end position="67"/>
    </location>
</feature>
<reference evidence="3" key="1">
    <citation type="submission" date="2006-10" db="EMBL/GenBank/DDBJ databases">
        <title>Complete sequence of Solibacter usitatus Ellin6076.</title>
        <authorList>
            <consortium name="US DOE Joint Genome Institute"/>
            <person name="Copeland A."/>
            <person name="Lucas S."/>
            <person name="Lapidus A."/>
            <person name="Barry K."/>
            <person name="Detter J.C."/>
            <person name="Glavina del Rio T."/>
            <person name="Hammon N."/>
            <person name="Israni S."/>
            <person name="Dalin E."/>
            <person name="Tice H."/>
            <person name="Pitluck S."/>
            <person name="Thompson L.S."/>
            <person name="Brettin T."/>
            <person name="Bruce D."/>
            <person name="Han C."/>
            <person name="Tapia R."/>
            <person name="Gilna P."/>
            <person name="Schmutz J."/>
            <person name="Larimer F."/>
            <person name="Land M."/>
            <person name="Hauser L."/>
            <person name="Kyrpides N."/>
            <person name="Mikhailova N."/>
            <person name="Janssen P.H."/>
            <person name="Kuske C.R."/>
            <person name="Richardson P."/>
        </authorList>
    </citation>
    <scope>NUCLEOTIDE SEQUENCE</scope>
    <source>
        <strain evidence="3">Ellin6076</strain>
    </source>
</reference>